<dbReference type="RefSeq" id="WP_172191513.1">
    <property type="nucleotide sequence ID" value="NZ_CAWPPK010000037.1"/>
</dbReference>
<dbReference type="InterPro" id="IPR015943">
    <property type="entry name" value="WD40/YVTN_repeat-like_dom_sf"/>
</dbReference>
<sequence>MANGHTANLSRDGKLIVSAGDNFTVKVVQSNGKLILSLPGHSNSITEVVFSLDSQLIASTSFDNTARILRRDETLLQILKGHLDLVLSASLIPTSN</sequence>
<evidence type="ECO:0000313" key="5">
    <source>
        <dbReference type="Proteomes" id="UP000702425"/>
    </source>
</evidence>
<dbReference type="InterPro" id="IPR036322">
    <property type="entry name" value="WD40_repeat_dom_sf"/>
</dbReference>
<accession>A0ABX2D4M1</accession>
<dbReference type="SMART" id="SM00320">
    <property type="entry name" value="WD40"/>
    <property type="match status" value="1"/>
</dbReference>
<feature type="repeat" description="WD" evidence="3">
    <location>
        <begin position="38"/>
        <end position="68"/>
    </location>
</feature>
<evidence type="ECO:0000313" key="4">
    <source>
        <dbReference type="EMBL" id="NQE37463.1"/>
    </source>
</evidence>
<keyword evidence="2" id="KW-0677">Repeat</keyword>
<protein>
    <submittedName>
        <fullName evidence="4">Uncharacterized protein</fullName>
    </submittedName>
</protein>
<dbReference type="Gene3D" id="2.130.10.10">
    <property type="entry name" value="YVTN repeat-like/Quinoprotein amine dehydrogenase"/>
    <property type="match status" value="1"/>
</dbReference>
<name>A0ABX2D4M1_9CYAN</name>
<evidence type="ECO:0000256" key="1">
    <source>
        <dbReference type="ARBA" id="ARBA00022574"/>
    </source>
</evidence>
<dbReference type="PANTHER" id="PTHR22847:SF637">
    <property type="entry name" value="WD REPEAT DOMAIN 5B"/>
    <property type="match status" value="1"/>
</dbReference>
<dbReference type="Proteomes" id="UP000702425">
    <property type="component" value="Unassembled WGS sequence"/>
</dbReference>
<dbReference type="SUPFAM" id="SSF50978">
    <property type="entry name" value="WD40 repeat-like"/>
    <property type="match status" value="1"/>
</dbReference>
<proteinExistence type="predicted"/>
<dbReference type="PANTHER" id="PTHR22847">
    <property type="entry name" value="WD40 REPEAT PROTEIN"/>
    <property type="match status" value="1"/>
</dbReference>
<gene>
    <name evidence="4" type="ORF">E5S67_05234</name>
</gene>
<evidence type="ECO:0000256" key="2">
    <source>
        <dbReference type="ARBA" id="ARBA00022737"/>
    </source>
</evidence>
<organism evidence="4 5">
    <name type="scientific">Microcoleus asticus IPMA8</name>
    <dbReference type="NCBI Taxonomy" id="2563858"/>
    <lineage>
        <taxon>Bacteria</taxon>
        <taxon>Bacillati</taxon>
        <taxon>Cyanobacteriota</taxon>
        <taxon>Cyanophyceae</taxon>
        <taxon>Oscillatoriophycideae</taxon>
        <taxon>Oscillatoriales</taxon>
        <taxon>Microcoleaceae</taxon>
        <taxon>Microcoleus</taxon>
        <taxon>Microcoleus asticus</taxon>
    </lineage>
</organism>
<keyword evidence="5" id="KW-1185">Reference proteome</keyword>
<dbReference type="EMBL" id="SRRZ01000131">
    <property type="protein sequence ID" value="NQE37463.1"/>
    <property type="molecule type" value="Genomic_DNA"/>
</dbReference>
<evidence type="ECO:0000256" key="3">
    <source>
        <dbReference type="PROSITE-ProRule" id="PRU00221"/>
    </source>
</evidence>
<dbReference type="InterPro" id="IPR001680">
    <property type="entry name" value="WD40_rpt"/>
</dbReference>
<keyword evidence="1 3" id="KW-0853">WD repeat</keyword>
<dbReference type="Pfam" id="PF00400">
    <property type="entry name" value="WD40"/>
    <property type="match status" value="1"/>
</dbReference>
<dbReference type="PROSITE" id="PS50082">
    <property type="entry name" value="WD_REPEATS_2"/>
    <property type="match status" value="1"/>
</dbReference>
<reference evidence="4 5" key="1">
    <citation type="journal article" date="2020" name="Sci. Rep.">
        <title>A novel cyanobacterial geosmin producer, revising GeoA distribution and dispersion patterns in Bacteria.</title>
        <authorList>
            <person name="Churro C."/>
            <person name="Semedo-Aguiar A.P."/>
            <person name="Silva A.D."/>
            <person name="Pereira-Leal J.B."/>
            <person name="Leite R.B."/>
        </authorList>
    </citation>
    <scope>NUCLEOTIDE SEQUENCE [LARGE SCALE GENOMIC DNA]</scope>
    <source>
        <strain evidence="4 5">IPMA8</strain>
    </source>
</reference>
<comment type="caution">
    <text evidence="4">The sequence shown here is derived from an EMBL/GenBank/DDBJ whole genome shotgun (WGS) entry which is preliminary data.</text>
</comment>